<dbReference type="AlphaFoldDB" id="A0AAD0WRD7"/>
<dbReference type="GO" id="GO:0000272">
    <property type="term" value="P:polysaccharide catabolic process"/>
    <property type="evidence" value="ECO:0007669"/>
    <property type="project" value="UniProtKB-KW"/>
</dbReference>
<evidence type="ECO:0000256" key="5">
    <source>
        <dbReference type="ARBA" id="ARBA00023180"/>
    </source>
</evidence>
<dbReference type="KEGG" id="asui:ASUIS_2019"/>
<name>A0AAD0WRD7_9BACT</name>
<proteinExistence type="predicted"/>
<comment type="subcellular location">
    <subcellularLocation>
        <location evidence="1">Cell membrane</location>
    </subcellularLocation>
</comment>
<evidence type="ECO:0000256" key="2">
    <source>
        <dbReference type="ARBA" id="ARBA00022475"/>
    </source>
</evidence>
<dbReference type="PANTHER" id="PTHR16631:SF17">
    <property type="entry name" value="GLUCAN ENDO-1,3-BETA-GLUCOSIDASE BTGC"/>
    <property type="match status" value="1"/>
</dbReference>
<keyword evidence="3 13" id="KW-0378">Hydrolase</keyword>
<protein>
    <recommendedName>
        <fullName evidence="11">Endo-1,3-beta-glucanase btgC</fullName>
    </recommendedName>
    <alternativeName>
        <fullName evidence="10">Laminarinase btgC</fullName>
    </alternativeName>
</protein>
<dbReference type="GO" id="GO:0005886">
    <property type="term" value="C:plasma membrane"/>
    <property type="evidence" value="ECO:0007669"/>
    <property type="project" value="UniProtKB-SubCell"/>
</dbReference>
<dbReference type="PANTHER" id="PTHR16631">
    <property type="entry name" value="GLUCAN 1,3-BETA-GLUCOSIDASE"/>
    <property type="match status" value="1"/>
</dbReference>
<dbReference type="GO" id="GO:0016787">
    <property type="term" value="F:hydrolase activity"/>
    <property type="evidence" value="ECO:0007669"/>
    <property type="project" value="UniProtKB-KW"/>
</dbReference>
<evidence type="ECO:0000256" key="3">
    <source>
        <dbReference type="ARBA" id="ARBA00022801"/>
    </source>
</evidence>
<dbReference type="EMBL" id="CP032100">
    <property type="protein sequence ID" value="AXX90478.1"/>
    <property type="molecule type" value="Genomic_DNA"/>
</dbReference>
<keyword evidence="14" id="KW-1185">Reference proteome</keyword>
<feature type="transmembrane region" description="Helical" evidence="12">
    <location>
        <begin position="500"/>
        <end position="519"/>
    </location>
</feature>
<keyword evidence="2" id="KW-1003">Cell membrane</keyword>
<evidence type="ECO:0000256" key="8">
    <source>
        <dbReference type="ARBA" id="ARBA00023326"/>
    </source>
</evidence>
<evidence type="ECO:0000256" key="11">
    <source>
        <dbReference type="ARBA" id="ARBA00043078"/>
    </source>
</evidence>
<dbReference type="InterPro" id="IPR017853">
    <property type="entry name" value="GH"/>
</dbReference>
<dbReference type="RefSeq" id="WP_118887068.1">
    <property type="nucleotide sequence ID" value="NZ_CP032100.1"/>
</dbReference>
<dbReference type="InterPro" id="IPR050732">
    <property type="entry name" value="Beta-glucan_modifiers"/>
</dbReference>
<dbReference type="GO" id="GO:0071555">
    <property type="term" value="P:cell wall organization"/>
    <property type="evidence" value="ECO:0007669"/>
    <property type="project" value="UniProtKB-KW"/>
</dbReference>
<reference evidence="13 14" key="1">
    <citation type="submission" date="2018-08" db="EMBL/GenBank/DDBJ databases">
        <title>Complete genome of the Arcobacter suis type strain LMG 26152.</title>
        <authorList>
            <person name="Miller W.G."/>
            <person name="Yee E."/>
            <person name="Bono J.L."/>
        </authorList>
    </citation>
    <scope>NUCLEOTIDE SEQUENCE [LARGE SCALE GENOMIC DNA]</scope>
    <source>
        <strain evidence="13 14">CECT 7833</strain>
    </source>
</reference>
<gene>
    <name evidence="13" type="ORF">ASUIS_2019</name>
</gene>
<evidence type="ECO:0000256" key="7">
    <source>
        <dbReference type="ARBA" id="ARBA00023316"/>
    </source>
</evidence>
<feature type="transmembrane region" description="Helical" evidence="12">
    <location>
        <begin position="447"/>
        <end position="464"/>
    </location>
</feature>
<evidence type="ECO:0000256" key="9">
    <source>
        <dbReference type="ARBA" id="ARBA00037649"/>
    </source>
</evidence>
<feature type="transmembrane region" description="Helical" evidence="12">
    <location>
        <begin position="340"/>
        <end position="359"/>
    </location>
</feature>
<organism evidence="13 14">
    <name type="scientific">Arcobacter suis CECT 7833</name>
    <dbReference type="NCBI Taxonomy" id="663365"/>
    <lineage>
        <taxon>Bacteria</taxon>
        <taxon>Pseudomonadati</taxon>
        <taxon>Campylobacterota</taxon>
        <taxon>Epsilonproteobacteria</taxon>
        <taxon>Campylobacterales</taxon>
        <taxon>Arcobacteraceae</taxon>
        <taxon>Arcobacter</taxon>
    </lineage>
</organism>
<feature type="transmembrane region" description="Helical" evidence="12">
    <location>
        <begin position="374"/>
        <end position="396"/>
    </location>
</feature>
<keyword evidence="8" id="KW-0624">Polysaccharide degradation</keyword>
<dbReference type="Gene3D" id="3.20.20.80">
    <property type="entry name" value="Glycosidases"/>
    <property type="match status" value="1"/>
</dbReference>
<evidence type="ECO:0000313" key="13">
    <source>
        <dbReference type="EMBL" id="AXX90478.1"/>
    </source>
</evidence>
<feature type="transmembrane region" description="Helical" evidence="12">
    <location>
        <begin position="531"/>
        <end position="550"/>
    </location>
</feature>
<dbReference type="Proteomes" id="UP000263040">
    <property type="component" value="Chromosome"/>
</dbReference>
<feature type="transmembrane region" description="Helical" evidence="12">
    <location>
        <begin position="604"/>
        <end position="633"/>
    </location>
</feature>
<keyword evidence="6" id="KW-0119">Carbohydrate metabolism</keyword>
<evidence type="ECO:0000313" key="14">
    <source>
        <dbReference type="Proteomes" id="UP000263040"/>
    </source>
</evidence>
<feature type="transmembrane region" description="Helical" evidence="12">
    <location>
        <begin position="417"/>
        <end position="441"/>
    </location>
</feature>
<keyword evidence="7" id="KW-0961">Cell wall biogenesis/degradation</keyword>
<evidence type="ECO:0000256" key="4">
    <source>
        <dbReference type="ARBA" id="ARBA00023136"/>
    </source>
</evidence>
<evidence type="ECO:0000256" key="12">
    <source>
        <dbReference type="SAM" id="Phobius"/>
    </source>
</evidence>
<feature type="transmembrane region" description="Helical" evidence="12">
    <location>
        <begin position="476"/>
        <end position="494"/>
    </location>
</feature>
<feature type="transmembrane region" description="Helical" evidence="12">
    <location>
        <begin position="576"/>
        <end position="597"/>
    </location>
</feature>
<keyword evidence="4 12" id="KW-0472">Membrane</keyword>
<feature type="transmembrane region" description="Helical" evidence="12">
    <location>
        <begin position="315"/>
        <end position="333"/>
    </location>
</feature>
<evidence type="ECO:0000256" key="6">
    <source>
        <dbReference type="ARBA" id="ARBA00023277"/>
    </source>
</evidence>
<dbReference type="SUPFAM" id="SSF51445">
    <property type="entry name" value="(Trans)glycosidases"/>
    <property type="match status" value="1"/>
</dbReference>
<evidence type="ECO:0000256" key="10">
    <source>
        <dbReference type="ARBA" id="ARBA00042373"/>
    </source>
</evidence>
<keyword evidence="12" id="KW-1133">Transmembrane helix</keyword>
<sequence>MKKISLTLASLAAVVLFWYILGTGFVLKDGANSFSKLQCVSYAPFGKDDSPFMMDKGLVISEDLVRKDLQLLSKYTDCIRTYSTVGLEMIPKIARENNLKMLMGAWVNGDEKPTRLEIDTLIKLAKENKDIVRAVIVGNEALLRGDLSDVKLYEYIKEVKAALPDTQVTYADVWEYWLKYPKIKEITDFVTIHILPYWEDDTMNIEKAIAHLAEKRAEVENELKTSNILIGETGWPSEGRMREDALPSKTNQAIFVRDFVKLAQDNNWNYNIIEAFDQPWKRVSEGAVGGFWGLFDKDRADKNVFKGDVSDFPNYKYLGFGSLLLIFVFSFLLKNSTISTNKLVLFSFINTIFAVLYMLQMEQFNITVRSSGEVVWATLVLLTHLAIYYLVLLNIAKESKPKIVGIREILTNKVFNVDTLPMILFYSSFIFVLISTIILAFEGRYRNFEIYVFAISAISFVLLYGGRFANMEFKAFEKLSFIVLLITSIISFYNEGSLNIFSNIWIIIALIFTYILFQGSKNSSYSELKTITKYIAIFFIFSISLRYGIIADKDIIAQCHLNDDTLLCGFKNQVGYLGYIGVFGIIAICIAILALFINNKKFVLVSLFASVFSIMMFNTYVGSIAFILTIIVLCKEKNLKVLNS</sequence>
<keyword evidence="5" id="KW-0325">Glycoprotein</keyword>
<keyword evidence="12" id="KW-0812">Transmembrane</keyword>
<evidence type="ECO:0000256" key="1">
    <source>
        <dbReference type="ARBA" id="ARBA00004236"/>
    </source>
</evidence>
<accession>A0AAD0WRD7</accession>
<comment type="function">
    <text evidence="9">Glucanases play a role in cell expansion during growth, in cell-cell fusion during mating, and in spore release during sporulation. This enzyme may be involved in beta-glucan degradation. Active on laminarin and lichenan.</text>
</comment>